<feature type="compositionally biased region" description="Polar residues" evidence="1">
    <location>
        <begin position="79"/>
        <end position="110"/>
    </location>
</feature>
<keyword evidence="3" id="KW-1185">Reference proteome</keyword>
<feature type="region of interest" description="Disordered" evidence="1">
    <location>
        <begin position="32"/>
        <end position="110"/>
    </location>
</feature>
<accession>A0A9D4TG75</accession>
<name>A0A9D4TG75_CHLVU</name>
<gene>
    <name evidence="2" type="ORF">D9Q98_008171</name>
</gene>
<evidence type="ECO:0000256" key="1">
    <source>
        <dbReference type="SAM" id="MobiDB-lite"/>
    </source>
</evidence>
<evidence type="ECO:0000313" key="2">
    <source>
        <dbReference type="EMBL" id="KAI3424783.1"/>
    </source>
</evidence>
<reference evidence="2" key="2">
    <citation type="submission" date="2020-11" db="EMBL/GenBank/DDBJ databases">
        <authorList>
            <person name="Cecchin M."/>
            <person name="Marcolungo L."/>
            <person name="Rossato M."/>
            <person name="Girolomoni L."/>
            <person name="Cosentino E."/>
            <person name="Cuine S."/>
            <person name="Li-Beisson Y."/>
            <person name="Delledonne M."/>
            <person name="Ballottari M."/>
        </authorList>
    </citation>
    <scope>NUCLEOTIDE SEQUENCE</scope>
    <source>
        <strain evidence="2">211/11P</strain>
        <tissue evidence="2">Whole cell</tissue>
    </source>
</reference>
<dbReference type="EMBL" id="SIDB01000012">
    <property type="protein sequence ID" value="KAI3424783.1"/>
    <property type="molecule type" value="Genomic_DNA"/>
</dbReference>
<dbReference type="Proteomes" id="UP001055712">
    <property type="component" value="Unassembled WGS sequence"/>
</dbReference>
<proteinExistence type="predicted"/>
<reference evidence="2" key="1">
    <citation type="journal article" date="2019" name="Plant J.">
        <title>Chlorella vulgaris genome assembly and annotation reveals the molecular basis for metabolic acclimation to high light conditions.</title>
        <authorList>
            <person name="Cecchin M."/>
            <person name="Marcolungo L."/>
            <person name="Rossato M."/>
            <person name="Girolomoni L."/>
            <person name="Cosentino E."/>
            <person name="Cuine S."/>
            <person name="Li-Beisson Y."/>
            <person name="Delledonne M."/>
            <person name="Ballottari M."/>
        </authorList>
    </citation>
    <scope>NUCLEOTIDE SEQUENCE</scope>
    <source>
        <strain evidence="2">211/11P</strain>
    </source>
</reference>
<feature type="compositionally biased region" description="Basic and acidic residues" evidence="1">
    <location>
        <begin position="36"/>
        <end position="49"/>
    </location>
</feature>
<evidence type="ECO:0000313" key="3">
    <source>
        <dbReference type="Proteomes" id="UP001055712"/>
    </source>
</evidence>
<organism evidence="2 3">
    <name type="scientific">Chlorella vulgaris</name>
    <name type="common">Green alga</name>
    <dbReference type="NCBI Taxonomy" id="3077"/>
    <lineage>
        <taxon>Eukaryota</taxon>
        <taxon>Viridiplantae</taxon>
        <taxon>Chlorophyta</taxon>
        <taxon>core chlorophytes</taxon>
        <taxon>Trebouxiophyceae</taxon>
        <taxon>Chlorellales</taxon>
        <taxon>Chlorellaceae</taxon>
        <taxon>Chlorella clade</taxon>
        <taxon>Chlorella</taxon>
    </lineage>
</organism>
<sequence>MLSVIGRRAALTSAAPHTVAALRCFSGVVAGQDTPVNKDEMPDNLKSDVDSVVQAPEGVKGDKAQPSSSSSSGGEATKGDSSAAASHPTPSQDPYSGGDPTQQEPTKGSS</sequence>
<comment type="caution">
    <text evidence="2">The sequence shown here is derived from an EMBL/GenBank/DDBJ whole genome shotgun (WGS) entry which is preliminary data.</text>
</comment>
<dbReference type="AlphaFoldDB" id="A0A9D4TG75"/>
<protein>
    <submittedName>
        <fullName evidence="2">Uncharacterized protein</fullName>
    </submittedName>
</protein>